<accession>A0A939PAZ9</accession>
<gene>
    <name evidence="2" type="ORF">J4573_02605</name>
</gene>
<sequence>MRIGAARVAAGGALLFGLGASGACGVLGGGNSGQVCADTKAAFQRYITQVRGTSAAAPAQWRQATEQLAGQLGTLGKKANDSDLKKTLNDESGRLSAAAAGVGNGDVSQLNSVMTETPQRIGKACS</sequence>
<dbReference type="Proteomes" id="UP000669179">
    <property type="component" value="Unassembled WGS sequence"/>
</dbReference>
<keyword evidence="3" id="KW-1185">Reference proteome</keyword>
<dbReference type="AlphaFoldDB" id="A0A939PAZ9"/>
<evidence type="ECO:0008006" key="4">
    <source>
        <dbReference type="Google" id="ProtNLM"/>
    </source>
</evidence>
<name>A0A939PAZ9_9ACTN</name>
<evidence type="ECO:0000313" key="2">
    <source>
        <dbReference type="EMBL" id="MBO2445969.1"/>
    </source>
</evidence>
<proteinExistence type="predicted"/>
<protein>
    <recommendedName>
        <fullName evidence="4">Lipoprotein</fullName>
    </recommendedName>
</protein>
<organism evidence="2 3">
    <name type="scientific">Actinomadura barringtoniae</name>
    <dbReference type="NCBI Taxonomy" id="1427535"/>
    <lineage>
        <taxon>Bacteria</taxon>
        <taxon>Bacillati</taxon>
        <taxon>Actinomycetota</taxon>
        <taxon>Actinomycetes</taxon>
        <taxon>Streptosporangiales</taxon>
        <taxon>Thermomonosporaceae</taxon>
        <taxon>Actinomadura</taxon>
    </lineage>
</organism>
<evidence type="ECO:0000313" key="3">
    <source>
        <dbReference type="Proteomes" id="UP000669179"/>
    </source>
</evidence>
<reference evidence="2" key="1">
    <citation type="submission" date="2021-03" db="EMBL/GenBank/DDBJ databases">
        <authorList>
            <person name="Kanchanasin P."/>
            <person name="Saeng-In P."/>
            <person name="Phongsopitanun W."/>
            <person name="Yuki M."/>
            <person name="Kudo T."/>
            <person name="Ohkuma M."/>
            <person name="Tanasupawat S."/>
        </authorList>
    </citation>
    <scope>NUCLEOTIDE SEQUENCE</scope>
    <source>
        <strain evidence="2">GKU 128</strain>
    </source>
</reference>
<dbReference type="PROSITE" id="PS51257">
    <property type="entry name" value="PROKAR_LIPOPROTEIN"/>
    <property type="match status" value="1"/>
</dbReference>
<feature type="chain" id="PRO_5039102782" description="Lipoprotein" evidence="1">
    <location>
        <begin position="24"/>
        <end position="126"/>
    </location>
</feature>
<feature type="signal peptide" evidence="1">
    <location>
        <begin position="1"/>
        <end position="23"/>
    </location>
</feature>
<evidence type="ECO:0000256" key="1">
    <source>
        <dbReference type="SAM" id="SignalP"/>
    </source>
</evidence>
<dbReference type="EMBL" id="JAGEOJ010000001">
    <property type="protein sequence ID" value="MBO2445969.1"/>
    <property type="molecule type" value="Genomic_DNA"/>
</dbReference>
<dbReference type="RefSeq" id="WP_208253546.1">
    <property type="nucleotide sequence ID" value="NZ_JAGEOJ010000001.1"/>
</dbReference>
<comment type="caution">
    <text evidence="2">The sequence shown here is derived from an EMBL/GenBank/DDBJ whole genome shotgun (WGS) entry which is preliminary data.</text>
</comment>
<keyword evidence="1" id="KW-0732">Signal</keyword>